<dbReference type="PANTHER" id="PTHR17604:SF4">
    <property type="entry name" value="VESTIGIAL-LIKE 4 LIKE"/>
    <property type="match status" value="1"/>
</dbReference>
<dbReference type="SMART" id="SM00711">
    <property type="entry name" value="TDU"/>
    <property type="match status" value="2"/>
</dbReference>
<dbReference type="Pfam" id="PF15245">
    <property type="entry name" value="VGLL4"/>
    <property type="match status" value="1"/>
</dbReference>
<organism evidence="4 5">
    <name type="scientific">Aldrovandia affinis</name>
    <dbReference type="NCBI Taxonomy" id="143900"/>
    <lineage>
        <taxon>Eukaryota</taxon>
        <taxon>Metazoa</taxon>
        <taxon>Chordata</taxon>
        <taxon>Craniata</taxon>
        <taxon>Vertebrata</taxon>
        <taxon>Euteleostomi</taxon>
        <taxon>Actinopterygii</taxon>
        <taxon>Neopterygii</taxon>
        <taxon>Teleostei</taxon>
        <taxon>Notacanthiformes</taxon>
        <taxon>Halosauridae</taxon>
        <taxon>Aldrovandia</taxon>
    </lineage>
</organism>
<evidence type="ECO:0000313" key="4">
    <source>
        <dbReference type="EMBL" id="KAJ8372086.1"/>
    </source>
</evidence>
<dbReference type="GO" id="GO:0001223">
    <property type="term" value="F:transcription coactivator binding"/>
    <property type="evidence" value="ECO:0007669"/>
    <property type="project" value="TreeGrafter"/>
</dbReference>
<feature type="compositionally biased region" description="Low complexity" evidence="3">
    <location>
        <begin position="237"/>
        <end position="257"/>
    </location>
</feature>
<feature type="region of interest" description="Disordered" evidence="3">
    <location>
        <begin position="237"/>
        <end position="293"/>
    </location>
</feature>
<feature type="region of interest" description="Disordered" evidence="3">
    <location>
        <begin position="44"/>
        <end position="104"/>
    </location>
</feature>
<comment type="caution">
    <text evidence="4">The sequence shown here is derived from an EMBL/GenBank/DDBJ whole genome shotgun (WGS) entry which is preliminary data.</text>
</comment>
<evidence type="ECO:0000256" key="3">
    <source>
        <dbReference type="SAM" id="MobiDB-lite"/>
    </source>
</evidence>
<reference evidence="4" key="1">
    <citation type="journal article" date="2023" name="Science">
        <title>Genome structures resolve the early diversification of teleost fishes.</title>
        <authorList>
            <person name="Parey E."/>
            <person name="Louis A."/>
            <person name="Montfort J."/>
            <person name="Bouchez O."/>
            <person name="Roques C."/>
            <person name="Iampietro C."/>
            <person name="Lluch J."/>
            <person name="Castinel A."/>
            <person name="Donnadieu C."/>
            <person name="Desvignes T."/>
            <person name="Floi Bucao C."/>
            <person name="Jouanno E."/>
            <person name="Wen M."/>
            <person name="Mejri S."/>
            <person name="Dirks R."/>
            <person name="Jansen H."/>
            <person name="Henkel C."/>
            <person name="Chen W.J."/>
            <person name="Zahm M."/>
            <person name="Cabau C."/>
            <person name="Klopp C."/>
            <person name="Thompson A.W."/>
            <person name="Robinson-Rechavi M."/>
            <person name="Braasch I."/>
            <person name="Lecointre G."/>
            <person name="Bobe J."/>
            <person name="Postlethwait J.H."/>
            <person name="Berthelot C."/>
            <person name="Roest Crollius H."/>
            <person name="Guiguen Y."/>
        </authorList>
    </citation>
    <scope>NUCLEOTIDE SEQUENCE</scope>
    <source>
        <strain evidence="4">NC1722</strain>
    </source>
</reference>
<keyword evidence="5" id="KW-1185">Reference proteome</keyword>
<feature type="compositionally biased region" description="Polar residues" evidence="3">
    <location>
        <begin position="149"/>
        <end position="158"/>
    </location>
</feature>
<accession>A0AAD7RBJ0</accession>
<feature type="compositionally biased region" description="Low complexity" evidence="3">
    <location>
        <begin position="166"/>
        <end position="178"/>
    </location>
</feature>
<evidence type="ECO:0008006" key="6">
    <source>
        <dbReference type="Google" id="ProtNLM"/>
    </source>
</evidence>
<feature type="compositionally biased region" description="Polar residues" evidence="3">
    <location>
        <begin position="80"/>
        <end position="90"/>
    </location>
</feature>
<dbReference type="GO" id="GO:0045892">
    <property type="term" value="P:negative regulation of DNA-templated transcription"/>
    <property type="evidence" value="ECO:0007669"/>
    <property type="project" value="TreeGrafter"/>
</dbReference>
<gene>
    <name evidence="4" type="ORF">AAFF_G00295000</name>
</gene>
<feature type="compositionally biased region" description="Basic and acidic residues" evidence="3">
    <location>
        <begin position="53"/>
        <end position="72"/>
    </location>
</feature>
<name>A0AAD7RBJ0_9TELE</name>
<dbReference type="EMBL" id="JAINUG010000417">
    <property type="protein sequence ID" value="KAJ8372086.1"/>
    <property type="molecule type" value="Genomic_DNA"/>
</dbReference>
<proteinExistence type="inferred from homology"/>
<feature type="region of interest" description="Disordered" evidence="3">
    <location>
        <begin position="149"/>
        <end position="178"/>
    </location>
</feature>
<evidence type="ECO:0000256" key="2">
    <source>
        <dbReference type="ARBA" id="ARBA00025784"/>
    </source>
</evidence>
<feature type="compositionally biased region" description="Low complexity" evidence="3">
    <location>
        <begin position="270"/>
        <end position="282"/>
    </location>
</feature>
<dbReference type="AlphaFoldDB" id="A0AAD7RBJ0"/>
<protein>
    <recommendedName>
        <fullName evidence="6">Vestigial</fullName>
    </recommendedName>
</protein>
<evidence type="ECO:0000313" key="5">
    <source>
        <dbReference type="Proteomes" id="UP001221898"/>
    </source>
</evidence>
<comment type="similarity">
    <text evidence="2">Belongs to the vestigial family.</text>
</comment>
<dbReference type="Proteomes" id="UP001221898">
    <property type="component" value="Unassembled WGS sequence"/>
</dbReference>
<evidence type="ECO:0000256" key="1">
    <source>
        <dbReference type="ARBA" id="ARBA00002229"/>
    </source>
</evidence>
<sequence length="293" mass="32362">MAVTNFHYITRMSSGFKVYILEGQPNLRTEDRYRHMTNEKARISPAYPMKRQHSPDRRPMADERRHHLEHPEASVPHSPAHSSLNSTPSPNHGHLSPAHTSMYATPPMEQPLALVKRPRRDWEGPDHSAPHRACSQVQIRPSVITRVSSTPCSAQRSPPVQHHGHSASVMSSPVMSSPVTSSPAYDHVVEEHFRRSLGVNYHKKANSCQLSVSVSVDDHFAKALGEKWFQLKASSSCSSSSSHTTSDQQSTTSFCSSPNESQNPDDPIEASESAHAPPHASPWSDAVQAAPNQ</sequence>
<dbReference type="InterPro" id="IPR006627">
    <property type="entry name" value="TDU_repeat"/>
</dbReference>
<dbReference type="PANTHER" id="PTHR17604">
    <property type="entry name" value="TRANSCRIPTION COFACTOR VESTIGIAL-LIKE PROTEIN 4"/>
    <property type="match status" value="1"/>
</dbReference>
<comment type="function">
    <text evidence="1">May act as a specific coactivator for the mammalian TEFs.</text>
</comment>
<dbReference type="InterPro" id="IPR028184">
    <property type="entry name" value="VGLL4"/>
</dbReference>